<dbReference type="Proteomes" id="UP000183180">
    <property type="component" value="Unassembled WGS sequence"/>
</dbReference>
<dbReference type="STRING" id="158898.SAMN04488548_10120"/>
<reference evidence="1 4" key="1">
    <citation type="submission" date="2016-10" db="EMBL/GenBank/DDBJ databases">
        <authorList>
            <person name="de Groot N.N."/>
        </authorList>
    </citation>
    <scope>NUCLEOTIDE SEQUENCE [LARGE SCALE GENOMIC DNA]</scope>
    <source>
        <strain evidence="1 4">DSM 44215</strain>
    </source>
</reference>
<accession>A0A1H2DLA6</accession>
<organism evidence="1 4">
    <name type="scientific">Gordonia westfalica</name>
    <dbReference type="NCBI Taxonomy" id="158898"/>
    <lineage>
        <taxon>Bacteria</taxon>
        <taxon>Bacillati</taxon>
        <taxon>Actinomycetota</taxon>
        <taxon>Actinomycetes</taxon>
        <taxon>Mycobacteriales</taxon>
        <taxon>Gordoniaceae</taxon>
        <taxon>Gordonia</taxon>
    </lineage>
</organism>
<dbReference type="AlphaFoldDB" id="A0A1H2DLA6"/>
<dbReference type="EMBL" id="FNLM01000001">
    <property type="protein sequence ID" value="SDT83700.1"/>
    <property type="molecule type" value="Genomic_DNA"/>
</dbReference>
<dbReference type="RefSeq" id="WP_074847825.1">
    <property type="nucleotide sequence ID" value="NZ_FNLM01000001.1"/>
</dbReference>
<gene>
    <name evidence="1" type="ORF">SAMN04488548_10120</name>
    <name evidence="2" type="ORF">SAMN04488548_12118</name>
    <name evidence="3" type="ORF">SAMN04488548_12128</name>
</gene>
<evidence type="ECO:0008006" key="5">
    <source>
        <dbReference type="Google" id="ProtNLM"/>
    </source>
</evidence>
<evidence type="ECO:0000313" key="4">
    <source>
        <dbReference type="Proteomes" id="UP000183180"/>
    </source>
</evidence>
<proteinExistence type="predicted"/>
<evidence type="ECO:0000313" key="3">
    <source>
        <dbReference type="EMBL" id="SDT85960.1"/>
    </source>
</evidence>
<protein>
    <recommendedName>
        <fullName evidence="5">DUF1508 domain-containing protein</fullName>
    </recommendedName>
</protein>
<dbReference type="EMBL" id="FNLM01000021">
    <property type="protein sequence ID" value="SDT85960.1"/>
    <property type="molecule type" value="Genomic_DNA"/>
</dbReference>
<evidence type="ECO:0000313" key="2">
    <source>
        <dbReference type="EMBL" id="SDT85901.1"/>
    </source>
</evidence>
<dbReference type="EMBL" id="FNLM01000021">
    <property type="protein sequence ID" value="SDT85901.1"/>
    <property type="molecule type" value="Genomic_DNA"/>
</dbReference>
<name>A0A1H2DLA6_9ACTN</name>
<dbReference type="Gene3D" id="3.30.160.160">
    <property type="entry name" value="YegP-like"/>
    <property type="match status" value="1"/>
</dbReference>
<dbReference type="OrthoDB" id="9802792at2"/>
<evidence type="ECO:0000313" key="1">
    <source>
        <dbReference type="EMBL" id="SDT83700.1"/>
    </source>
</evidence>
<sequence length="77" mass="8700">MIVYENIPEKVSEYRGTIEVYEDEILQVDLDAKSVVARHPEWRWRCKSRNGQILAQGKAIGVGRGLSTPSTPSTRRG</sequence>